<proteinExistence type="predicted"/>
<evidence type="ECO:0000313" key="3">
    <source>
        <dbReference type="Proteomes" id="UP000237631"/>
    </source>
</evidence>
<accession>A0A2S6BRY1</accession>
<name>A0A2S6BRY1_9PEZI</name>
<protein>
    <submittedName>
        <fullName evidence="2">Uncharacterized protein</fullName>
    </submittedName>
</protein>
<dbReference type="Proteomes" id="UP000237631">
    <property type="component" value="Unassembled WGS sequence"/>
</dbReference>
<reference evidence="3" key="1">
    <citation type="journal article" date="2017" name="bioRxiv">
        <title>Conservation of a gene cluster reveals novel cercosporin biosynthetic mechanisms and extends production to the genus Colletotrichum.</title>
        <authorList>
            <person name="de Jonge R."/>
            <person name="Ebert M.K."/>
            <person name="Huitt-Roehl C.R."/>
            <person name="Pal P."/>
            <person name="Suttle J.C."/>
            <person name="Spanner R.E."/>
            <person name="Neubauer J.D."/>
            <person name="Jurick W.M.II."/>
            <person name="Stott K.A."/>
            <person name="Secor G.A."/>
            <person name="Thomma B.P.H.J."/>
            <person name="Van de Peer Y."/>
            <person name="Townsend C.A."/>
            <person name="Bolton M.D."/>
        </authorList>
    </citation>
    <scope>NUCLEOTIDE SEQUENCE [LARGE SCALE GENOMIC DNA]</scope>
    <source>
        <strain evidence="3">CBS538.71</strain>
    </source>
</reference>
<feature type="compositionally biased region" description="Basic and acidic residues" evidence="1">
    <location>
        <begin position="173"/>
        <end position="184"/>
    </location>
</feature>
<gene>
    <name evidence="2" type="ORF">CBER1_07190</name>
</gene>
<keyword evidence="3" id="KW-1185">Reference proteome</keyword>
<evidence type="ECO:0000256" key="1">
    <source>
        <dbReference type="SAM" id="MobiDB-lite"/>
    </source>
</evidence>
<organism evidence="2 3">
    <name type="scientific">Cercospora berteroae</name>
    <dbReference type="NCBI Taxonomy" id="357750"/>
    <lineage>
        <taxon>Eukaryota</taxon>
        <taxon>Fungi</taxon>
        <taxon>Dikarya</taxon>
        <taxon>Ascomycota</taxon>
        <taxon>Pezizomycotina</taxon>
        <taxon>Dothideomycetes</taxon>
        <taxon>Dothideomycetidae</taxon>
        <taxon>Mycosphaerellales</taxon>
        <taxon>Mycosphaerellaceae</taxon>
        <taxon>Cercospora</taxon>
    </lineage>
</organism>
<dbReference type="OrthoDB" id="3642135at2759"/>
<evidence type="ECO:0000313" key="2">
    <source>
        <dbReference type="EMBL" id="PPJ50219.1"/>
    </source>
</evidence>
<comment type="caution">
    <text evidence="2">The sequence shown here is derived from an EMBL/GenBank/DDBJ whole genome shotgun (WGS) entry which is preliminary data.</text>
</comment>
<dbReference type="AlphaFoldDB" id="A0A2S6BRY1"/>
<sequence length="219" mass="24579">MYMFSLKHDTSRRLWRRAPALINLQSINALLHQTLIDTENRAARSLWGRRPGPDDLNFENTFLAERGLGVEDGTADGSVGVDEARTDPVPEASVFVTLVHIVFPANQGPSKSFKLQSRLCSSQQSSAYYPLLTPTRAEPGTKNPDRWSSAVNDQVKAMKCQTKEFVEANVERARARNSRSKDLDTTMNDPALSAEQKEREASALRKSERDTLRFLRKTA</sequence>
<feature type="compositionally biased region" description="Basic and acidic residues" evidence="1">
    <location>
        <begin position="195"/>
        <end position="213"/>
    </location>
</feature>
<dbReference type="STRING" id="357750.A0A2S6BRY1"/>
<dbReference type="EMBL" id="PNEN01001790">
    <property type="protein sequence ID" value="PPJ50219.1"/>
    <property type="molecule type" value="Genomic_DNA"/>
</dbReference>
<feature type="region of interest" description="Disordered" evidence="1">
    <location>
        <begin position="173"/>
        <end position="219"/>
    </location>
</feature>